<dbReference type="Proteomes" id="UP000607653">
    <property type="component" value="Unassembled WGS sequence"/>
</dbReference>
<evidence type="ECO:0000313" key="1">
    <source>
        <dbReference type="EMBL" id="DAD25159.1"/>
    </source>
</evidence>
<dbReference type="EMBL" id="DUZY01000001">
    <property type="protein sequence ID" value="DAD25159.1"/>
    <property type="molecule type" value="Genomic_DNA"/>
</dbReference>
<comment type="caution">
    <text evidence="1">The sequence shown here is derived from an EMBL/GenBank/DDBJ whole genome shotgun (WGS) entry which is preliminary data.</text>
</comment>
<keyword evidence="2" id="KW-1185">Reference proteome</keyword>
<sequence length="27" mass="2954">MSDDVKLVDAMPYAPKVGMLTNFCGNH</sequence>
<proteinExistence type="predicted"/>
<organism evidence="1 2">
    <name type="scientific">Nelumbo nucifera</name>
    <name type="common">Sacred lotus</name>
    <dbReference type="NCBI Taxonomy" id="4432"/>
    <lineage>
        <taxon>Eukaryota</taxon>
        <taxon>Viridiplantae</taxon>
        <taxon>Streptophyta</taxon>
        <taxon>Embryophyta</taxon>
        <taxon>Tracheophyta</taxon>
        <taxon>Spermatophyta</taxon>
        <taxon>Magnoliopsida</taxon>
        <taxon>Proteales</taxon>
        <taxon>Nelumbonaceae</taxon>
        <taxon>Nelumbo</taxon>
    </lineage>
</organism>
<name>A0A822Y1I3_NELNU</name>
<gene>
    <name evidence="1" type="ORF">HUJ06_026623</name>
</gene>
<reference evidence="1 2" key="1">
    <citation type="journal article" date="2020" name="Mol. Biol. Evol.">
        <title>Distinct Expression and Methylation Patterns for Genes with Different Fates following a Single Whole-Genome Duplication in Flowering Plants.</title>
        <authorList>
            <person name="Shi T."/>
            <person name="Rahmani R.S."/>
            <person name="Gugger P.F."/>
            <person name="Wang M."/>
            <person name="Li H."/>
            <person name="Zhang Y."/>
            <person name="Li Z."/>
            <person name="Wang Q."/>
            <person name="Van de Peer Y."/>
            <person name="Marchal K."/>
            <person name="Chen J."/>
        </authorList>
    </citation>
    <scope>NUCLEOTIDE SEQUENCE [LARGE SCALE GENOMIC DNA]</scope>
    <source>
        <tissue evidence="1">Leaf</tissue>
    </source>
</reference>
<dbReference type="AlphaFoldDB" id="A0A822Y1I3"/>
<protein>
    <submittedName>
        <fullName evidence="1">Uncharacterized protein</fullName>
    </submittedName>
</protein>
<evidence type="ECO:0000313" key="2">
    <source>
        <dbReference type="Proteomes" id="UP000607653"/>
    </source>
</evidence>
<accession>A0A822Y1I3</accession>